<comment type="caution">
    <text evidence="3">The sequence shown here is derived from an EMBL/GenBank/DDBJ whole genome shotgun (WGS) entry which is preliminary data.</text>
</comment>
<name>A0A8J5HFZ8_ZINOF</name>
<evidence type="ECO:0000259" key="2">
    <source>
        <dbReference type="PROSITE" id="PS50076"/>
    </source>
</evidence>
<proteinExistence type="predicted"/>
<dbReference type="Pfam" id="PF00226">
    <property type="entry name" value="DnaJ"/>
    <property type="match status" value="1"/>
</dbReference>
<dbReference type="GO" id="GO:0009507">
    <property type="term" value="C:chloroplast"/>
    <property type="evidence" value="ECO:0007669"/>
    <property type="project" value="TreeGrafter"/>
</dbReference>
<dbReference type="Gene3D" id="1.10.287.110">
    <property type="entry name" value="DnaJ domain"/>
    <property type="match status" value="1"/>
</dbReference>
<evidence type="ECO:0000313" key="3">
    <source>
        <dbReference type="EMBL" id="KAG6526165.1"/>
    </source>
</evidence>
<reference evidence="3 4" key="1">
    <citation type="submission" date="2020-08" db="EMBL/GenBank/DDBJ databases">
        <title>Plant Genome Project.</title>
        <authorList>
            <person name="Zhang R.-G."/>
        </authorList>
    </citation>
    <scope>NUCLEOTIDE SEQUENCE [LARGE SCALE GENOMIC DNA]</scope>
    <source>
        <tissue evidence="3">Rhizome</tissue>
    </source>
</reference>
<dbReference type="SUPFAM" id="SSF46565">
    <property type="entry name" value="Chaperone J-domain"/>
    <property type="match status" value="1"/>
</dbReference>
<accession>A0A8J5HFZ8</accession>
<dbReference type="PANTHER" id="PTHR45090">
    <property type="entry name" value="CHAPERONE PROTEIN DNAJ 20 CHLOROPLASTIC"/>
    <property type="match status" value="1"/>
</dbReference>
<dbReference type="SMART" id="SM00271">
    <property type="entry name" value="DnaJ"/>
    <property type="match status" value="1"/>
</dbReference>
<keyword evidence="4" id="KW-1185">Reference proteome</keyword>
<dbReference type="InterPro" id="IPR053232">
    <property type="entry name" value="DnaJ_C/III_chloroplastic"/>
</dbReference>
<organism evidence="3 4">
    <name type="scientific">Zingiber officinale</name>
    <name type="common">Ginger</name>
    <name type="synonym">Amomum zingiber</name>
    <dbReference type="NCBI Taxonomy" id="94328"/>
    <lineage>
        <taxon>Eukaryota</taxon>
        <taxon>Viridiplantae</taxon>
        <taxon>Streptophyta</taxon>
        <taxon>Embryophyta</taxon>
        <taxon>Tracheophyta</taxon>
        <taxon>Spermatophyta</taxon>
        <taxon>Magnoliopsida</taxon>
        <taxon>Liliopsida</taxon>
        <taxon>Zingiberales</taxon>
        <taxon>Zingiberaceae</taxon>
        <taxon>Zingiber</taxon>
    </lineage>
</organism>
<dbReference type="InterPro" id="IPR001623">
    <property type="entry name" value="DnaJ_domain"/>
</dbReference>
<dbReference type="PROSITE" id="PS00636">
    <property type="entry name" value="DNAJ_1"/>
    <property type="match status" value="1"/>
</dbReference>
<evidence type="ECO:0000256" key="1">
    <source>
        <dbReference type="SAM" id="MobiDB-lite"/>
    </source>
</evidence>
<dbReference type="InterPro" id="IPR036869">
    <property type="entry name" value="J_dom_sf"/>
</dbReference>
<dbReference type="InterPro" id="IPR018253">
    <property type="entry name" value="DnaJ_domain_CS"/>
</dbReference>
<dbReference type="PRINTS" id="PR00625">
    <property type="entry name" value="JDOMAIN"/>
</dbReference>
<dbReference type="Proteomes" id="UP000734854">
    <property type="component" value="Unassembled WGS sequence"/>
</dbReference>
<protein>
    <recommendedName>
        <fullName evidence="2">J domain-containing protein</fullName>
    </recommendedName>
</protein>
<feature type="domain" description="J" evidence="2">
    <location>
        <begin position="72"/>
        <end position="139"/>
    </location>
</feature>
<dbReference type="PROSITE" id="PS50076">
    <property type="entry name" value="DNAJ_2"/>
    <property type="match status" value="1"/>
</dbReference>
<dbReference type="AlphaFoldDB" id="A0A8J5HFZ8"/>
<dbReference type="CDD" id="cd06257">
    <property type="entry name" value="DnaJ"/>
    <property type="match status" value="1"/>
</dbReference>
<gene>
    <name evidence="3" type="ORF">ZIOFF_016142</name>
</gene>
<evidence type="ECO:0000313" key="4">
    <source>
        <dbReference type="Proteomes" id="UP000734854"/>
    </source>
</evidence>
<dbReference type="EMBL" id="JACMSC010000004">
    <property type="protein sequence ID" value="KAG6526165.1"/>
    <property type="molecule type" value="Genomic_DNA"/>
</dbReference>
<feature type="region of interest" description="Disordered" evidence="1">
    <location>
        <begin position="371"/>
        <end position="399"/>
    </location>
</feature>
<sequence>MSLGVVPGNDSSALRRTFSLPLRRSTSLTIRLGGGPFQLPLPRFRGALRRRLSYTGPRTCVAVGEGAKARENFYELLGIPESGSFDEIKRAYKLMALKYHPDVSPPDRTEEYTHRFIEVQEAYETLSNPRLRVLYDLDLSRGLHLAFSARRRVDETDKTRLDFDQRRRASASSGGDAGLLLKRAQTTASFCEQRRAAAGFCEQWRCGRLLRAATDDEDAGEQWRALAAKAEEMVARNSSVAMEKKNREWGEKVIVFVESACSTVDLLVPNSPHIPKRRIVLRQGEVQTIAKGSCGRSRNFLWWLGSLVLVYKARHWAGKEEVLHASYNPTTVHLIGFHGPSGPGADCPFLREVEERSGWKSRWQDQLSVLKRRSREKDSEGNLSWGARMRRQCAESSHD</sequence>
<dbReference type="GO" id="GO:0005783">
    <property type="term" value="C:endoplasmic reticulum"/>
    <property type="evidence" value="ECO:0007669"/>
    <property type="project" value="UniProtKB-ARBA"/>
</dbReference>
<dbReference type="PANTHER" id="PTHR45090:SF4">
    <property type="entry name" value="J DOMAIN-CONTAINING PROTEIN"/>
    <property type="match status" value="1"/>
</dbReference>